<dbReference type="InterPro" id="IPR050105">
    <property type="entry name" value="MoCo_biosynth_MoaA/MoaC"/>
</dbReference>
<dbReference type="InterPro" id="IPR023045">
    <property type="entry name" value="MoaC"/>
</dbReference>
<keyword evidence="9" id="KW-1185">Reference proteome</keyword>
<dbReference type="InterPro" id="IPR002820">
    <property type="entry name" value="Mopterin_CF_biosynth-C_dom"/>
</dbReference>
<feature type="compositionally biased region" description="Low complexity" evidence="6">
    <location>
        <begin position="44"/>
        <end position="56"/>
    </location>
</feature>
<dbReference type="CDD" id="cd01420">
    <property type="entry name" value="MoaC_PE"/>
    <property type="match status" value="1"/>
</dbReference>
<keyword evidence="4" id="KW-0501">Molybdenum cofactor biosynthesis</keyword>
<dbReference type="Pfam" id="PF01967">
    <property type="entry name" value="MoaC"/>
    <property type="match status" value="1"/>
</dbReference>
<dbReference type="EMBL" id="JAAAUQ010000604">
    <property type="protein sequence ID" value="KAF9148856.1"/>
    <property type="molecule type" value="Genomic_DNA"/>
</dbReference>
<comment type="pathway">
    <text evidence="2">Cofactor biosynthesis; molybdopterin biosynthesis.</text>
</comment>
<accession>A0A9P5RVJ3</accession>
<dbReference type="GO" id="GO:0006777">
    <property type="term" value="P:Mo-molybdopterin cofactor biosynthetic process"/>
    <property type="evidence" value="ECO:0007669"/>
    <property type="project" value="UniProtKB-KW"/>
</dbReference>
<comment type="caution">
    <text evidence="8">The sequence shown here is derived from an EMBL/GenBank/DDBJ whole genome shotgun (WGS) entry which is preliminary data.</text>
</comment>
<dbReference type="GO" id="GO:0061799">
    <property type="term" value="F:cyclic pyranopterin monophosphate synthase activity"/>
    <property type="evidence" value="ECO:0007669"/>
    <property type="project" value="UniProtKB-EC"/>
</dbReference>
<evidence type="ECO:0000259" key="7">
    <source>
        <dbReference type="Pfam" id="PF01967"/>
    </source>
</evidence>
<dbReference type="NCBIfam" id="NF006870">
    <property type="entry name" value="PRK09364.1"/>
    <property type="match status" value="1"/>
</dbReference>
<dbReference type="EC" id="4.6.1.17" evidence="3"/>
<evidence type="ECO:0000256" key="1">
    <source>
        <dbReference type="ARBA" id="ARBA00001637"/>
    </source>
</evidence>
<dbReference type="SUPFAM" id="SSF55040">
    <property type="entry name" value="Molybdenum cofactor biosynthesis protein C, MoaC"/>
    <property type="match status" value="1"/>
</dbReference>
<dbReference type="Proteomes" id="UP000748756">
    <property type="component" value="Unassembled WGS sequence"/>
</dbReference>
<evidence type="ECO:0000256" key="4">
    <source>
        <dbReference type="ARBA" id="ARBA00023150"/>
    </source>
</evidence>
<dbReference type="HAMAP" id="MF_01224_B">
    <property type="entry name" value="MoaC_B"/>
    <property type="match status" value="1"/>
</dbReference>
<proteinExistence type="inferred from homology"/>
<feature type="region of interest" description="Disordered" evidence="6">
    <location>
        <begin position="230"/>
        <end position="250"/>
    </location>
</feature>
<evidence type="ECO:0000256" key="2">
    <source>
        <dbReference type="ARBA" id="ARBA00005046"/>
    </source>
</evidence>
<dbReference type="InterPro" id="IPR036522">
    <property type="entry name" value="MoaC_sf"/>
</dbReference>
<keyword evidence="5" id="KW-0456">Lyase</keyword>
<feature type="domain" description="Molybdopterin cofactor biosynthesis C (MoaC)" evidence="7">
    <location>
        <begin position="78"/>
        <end position="231"/>
    </location>
</feature>
<organism evidence="8 9">
    <name type="scientific">Linnemannia schmuckeri</name>
    <dbReference type="NCBI Taxonomy" id="64567"/>
    <lineage>
        <taxon>Eukaryota</taxon>
        <taxon>Fungi</taxon>
        <taxon>Fungi incertae sedis</taxon>
        <taxon>Mucoromycota</taxon>
        <taxon>Mortierellomycotina</taxon>
        <taxon>Mortierellomycetes</taxon>
        <taxon>Mortierellales</taxon>
        <taxon>Mortierellaceae</taxon>
        <taxon>Linnemannia</taxon>
    </lineage>
</organism>
<dbReference type="NCBIfam" id="TIGR00581">
    <property type="entry name" value="moaC"/>
    <property type="match status" value="1"/>
</dbReference>
<sequence>MPNRIHRLVTHSMATRNALSSCLGWSSITSLARSTTATAHNFHSSASTTQSSSSSSKDSDDGTPQLTHTDPETGKASMVSVTDKAPTHRTALAVSSIWLPGVAFDLLKRNGHKKGDVLTVAQIAGIQAAKQTSNLIPLCHPLLLTHVSVDLKLVEDETSSPTVGGRSQEGGGLRGGRVDIESRVACMGNTGVEMEALTGATVAALTVFDMCKAVGKDMVIGEVKVMEKTGGKSGTYKHNQQGSERQGRGI</sequence>
<dbReference type="Gene3D" id="3.30.70.640">
    <property type="entry name" value="Molybdopterin cofactor biosynthesis C (MoaC) domain"/>
    <property type="match status" value="1"/>
</dbReference>
<gene>
    <name evidence="8" type="primary">CNX3</name>
    <name evidence="8" type="ORF">BG015_009395</name>
</gene>
<name>A0A9P5RVJ3_9FUNG</name>
<feature type="region of interest" description="Disordered" evidence="6">
    <location>
        <begin position="41"/>
        <end position="83"/>
    </location>
</feature>
<dbReference type="OrthoDB" id="429626at2759"/>
<comment type="catalytic activity">
    <reaction evidence="1">
        <text>(8S)-3',8-cyclo-7,8-dihydroguanosine 5'-triphosphate = cyclic pyranopterin phosphate + diphosphate</text>
        <dbReference type="Rhea" id="RHEA:49580"/>
        <dbReference type="ChEBI" id="CHEBI:33019"/>
        <dbReference type="ChEBI" id="CHEBI:59648"/>
        <dbReference type="ChEBI" id="CHEBI:131766"/>
        <dbReference type="EC" id="4.6.1.17"/>
    </reaction>
</comment>
<evidence type="ECO:0000256" key="6">
    <source>
        <dbReference type="SAM" id="MobiDB-lite"/>
    </source>
</evidence>
<evidence type="ECO:0000313" key="9">
    <source>
        <dbReference type="Proteomes" id="UP000748756"/>
    </source>
</evidence>
<protein>
    <recommendedName>
        <fullName evidence="3">cyclic pyranopterin monophosphate synthase</fullName>
        <ecNumber evidence="3">4.6.1.17</ecNumber>
    </recommendedName>
</protein>
<dbReference type="AlphaFoldDB" id="A0A9P5RVJ3"/>
<evidence type="ECO:0000256" key="5">
    <source>
        <dbReference type="ARBA" id="ARBA00023239"/>
    </source>
</evidence>
<dbReference type="GO" id="GO:0061798">
    <property type="term" value="F:GTP 3',8'-cyclase activity"/>
    <property type="evidence" value="ECO:0007669"/>
    <property type="project" value="TreeGrafter"/>
</dbReference>
<dbReference type="PANTHER" id="PTHR22960:SF0">
    <property type="entry name" value="MOLYBDENUM COFACTOR BIOSYNTHESIS PROTEIN 1"/>
    <property type="match status" value="1"/>
</dbReference>
<reference evidence="8" key="1">
    <citation type="journal article" date="2020" name="Fungal Divers.">
        <title>Resolving the Mortierellaceae phylogeny through synthesis of multi-gene phylogenetics and phylogenomics.</title>
        <authorList>
            <person name="Vandepol N."/>
            <person name="Liber J."/>
            <person name="Desiro A."/>
            <person name="Na H."/>
            <person name="Kennedy M."/>
            <person name="Barry K."/>
            <person name="Grigoriev I.V."/>
            <person name="Miller A.N."/>
            <person name="O'Donnell K."/>
            <person name="Stajich J.E."/>
            <person name="Bonito G."/>
        </authorList>
    </citation>
    <scope>NUCLEOTIDE SEQUENCE</scope>
    <source>
        <strain evidence="8">NRRL 6426</strain>
    </source>
</reference>
<evidence type="ECO:0000313" key="8">
    <source>
        <dbReference type="EMBL" id="KAF9148856.1"/>
    </source>
</evidence>
<evidence type="ECO:0000256" key="3">
    <source>
        <dbReference type="ARBA" id="ARBA00012575"/>
    </source>
</evidence>
<dbReference type="InterPro" id="IPR047594">
    <property type="entry name" value="MoaC_bact/euk"/>
</dbReference>
<dbReference type="PANTHER" id="PTHR22960">
    <property type="entry name" value="MOLYBDOPTERIN COFACTOR SYNTHESIS PROTEIN A"/>
    <property type="match status" value="1"/>
</dbReference>